<dbReference type="AlphaFoldDB" id="A0A7X6MWC0"/>
<keyword evidence="2" id="KW-1185">Reference proteome</keyword>
<evidence type="ECO:0000313" key="2">
    <source>
        <dbReference type="Proteomes" id="UP000522720"/>
    </source>
</evidence>
<gene>
    <name evidence="1" type="ORF">HF992_01760</name>
</gene>
<protein>
    <submittedName>
        <fullName evidence="1">Uncharacterized protein</fullName>
    </submittedName>
</protein>
<organism evidence="1 2">
    <name type="scientific">Streptococcus ovuberis</name>
    <dbReference type="NCBI Taxonomy" id="1936207"/>
    <lineage>
        <taxon>Bacteria</taxon>
        <taxon>Bacillati</taxon>
        <taxon>Bacillota</taxon>
        <taxon>Bacilli</taxon>
        <taxon>Lactobacillales</taxon>
        <taxon>Streptococcaceae</taxon>
        <taxon>Streptococcus</taxon>
    </lineage>
</organism>
<dbReference type="EMBL" id="JAAXPR010000002">
    <property type="protein sequence ID" value="NKZ19590.1"/>
    <property type="molecule type" value="Genomic_DNA"/>
</dbReference>
<dbReference type="Proteomes" id="UP000522720">
    <property type="component" value="Unassembled WGS sequence"/>
</dbReference>
<proteinExistence type="predicted"/>
<evidence type="ECO:0000313" key="1">
    <source>
        <dbReference type="EMBL" id="NKZ19590.1"/>
    </source>
</evidence>
<comment type="caution">
    <text evidence="1">The sequence shown here is derived from an EMBL/GenBank/DDBJ whole genome shotgun (WGS) entry which is preliminary data.</text>
</comment>
<reference evidence="1 2" key="1">
    <citation type="submission" date="2020-04" db="EMBL/GenBank/DDBJ databases">
        <title>MicrobeNet Type strains.</title>
        <authorList>
            <person name="Nicholson A.C."/>
        </authorList>
    </citation>
    <scope>NUCLEOTIDE SEQUENCE [LARGE SCALE GENOMIC DNA]</scope>
    <source>
        <strain evidence="1 2">CCUG 69612</strain>
    </source>
</reference>
<name>A0A7X6MWC0_9STRE</name>
<accession>A0A7X6MWC0</accession>
<sequence length="74" mass="8117">MMWYYNHRRALLFSGTAGFLYWQAISDSGNGVDGNGFTAPIGDGAYLAIHSKNGTYFKTYNPANGSYDIVSNPI</sequence>
<dbReference type="RefSeq" id="WP_168548343.1">
    <property type="nucleotide sequence ID" value="NZ_JAAXPR010000002.1"/>
</dbReference>